<dbReference type="PANTHER" id="PTHR14969:SF13">
    <property type="entry name" value="AT30094P"/>
    <property type="match status" value="1"/>
</dbReference>
<dbReference type="Proteomes" id="UP000199317">
    <property type="component" value="Unassembled WGS sequence"/>
</dbReference>
<evidence type="ECO:0000313" key="2">
    <source>
        <dbReference type="EMBL" id="SDP03760.1"/>
    </source>
</evidence>
<dbReference type="PANTHER" id="PTHR14969">
    <property type="entry name" value="SPHINGOSINE-1-PHOSPHATE PHOSPHOHYDROLASE"/>
    <property type="match status" value="1"/>
</dbReference>
<dbReference type="SMART" id="SM00014">
    <property type="entry name" value="acidPPc"/>
    <property type="match status" value="1"/>
</dbReference>
<gene>
    <name evidence="2" type="ORF">SAMN04489708_106131</name>
</gene>
<feature type="domain" description="Phosphatidic acid phosphatase type 2/haloperoxidase" evidence="1">
    <location>
        <begin position="58"/>
        <end position="171"/>
    </location>
</feature>
<keyword evidence="3" id="KW-1185">Reference proteome</keyword>
<accession>A0A1H0PG82</accession>
<dbReference type="Gene3D" id="1.20.144.10">
    <property type="entry name" value="Phosphatidic acid phosphatase type 2/haloperoxidase"/>
    <property type="match status" value="1"/>
</dbReference>
<dbReference type="InterPro" id="IPR036938">
    <property type="entry name" value="PAP2/HPO_sf"/>
</dbReference>
<dbReference type="SUPFAM" id="SSF48317">
    <property type="entry name" value="Acid phosphatase/Vanadium-dependent haloperoxidase"/>
    <property type="match status" value="1"/>
</dbReference>
<proteinExistence type="predicted"/>
<dbReference type="InterPro" id="IPR000326">
    <property type="entry name" value="PAP2/HPO"/>
</dbReference>
<dbReference type="Pfam" id="PF01569">
    <property type="entry name" value="PAP2"/>
    <property type="match status" value="1"/>
</dbReference>
<reference evidence="3" key="1">
    <citation type="submission" date="2016-10" db="EMBL/GenBank/DDBJ databases">
        <authorList>
            <person name="Varghese N."/>
            <person name="Submissions S."/>
        </authorList>
    </citation>
    <scope>NUCLEOTIDE SEQUENCE [LARGE SCALE GENOMIC DNA]</scope>
    <source>
        <strain evidence="3">DSM 17101</strain>
    </source>
</reference>
<name>A0A1H0PG82_9BURK</name>
<organism evidence="2 3">
    <name type="scientific">Paracidovorax cattleyae</name>
    <dbReference type="NCBI Taxonomy" id="80868"/>
    <lineage>
        <taxon>Bacteria</taxon>
        <taxon>Pseudomonadati</taxon>
        <taxon>Pseudomonadota</taxon>
        <taxon>Betaproteobacteria</taxon>
        <taxon>Burkholderiales</taxon>
        <taxon>Comamonadaceae</taxon>
        <taxon>Paracidovorax</taxon>
    </lineage>
</organism>
<dbReference type="AlphaFoldDB" id="A0A1H0PG82"/>
<evidence type="ECO:0000259" key="1">
    <source>
        <dbReference type="SMART" id="SM00014"/>
    </source>
</evidence>
<protein>
    <submittedName>
        <fullName evidence="2">Undecaprenyl-diphosphatase</fullName>
    </submittedName>
</protein>
<evidence type="ECO:0000313" key="3">
    <source>
        <dbReference type="Proteomes" id="UP000199317"/>
    </source>
</evidence>
<dbReference type="EMBL" id="FNJL01000006">
    <property type="protein sequence ID" value="SDP03760.1"/>
    <property type="molecule type" value="Genomic_DNA"/>
</dbReference>
<sequence length="199" mass="21695">MRPMPIFDVPLFFALNANAATPEAVIATSRWLSQDLPVFAGLMLLLELARGLPSTRRAVVLALLSMLIAWCTVRGFRSLVPIPRPAELGLGTQWIEQGARAGFPSMHAAAAFALVRGLMAGLGRGTHPAWRWLAYGVAAAVAWSRVCLGVHMPSDVVAGALVGLASAWLARQVLRTWVSRRGRSSAYWFRRVRPSALRR</sequence>